<evidence type="ECO:0000256" key="4">
    <source>
        <dbReference type="PIRSR" id="PIRSR619791-2"/>
    </source>
</evidence>
<dbReference type="PANTHER" id="PTHR11475">
    <property type="entry name" value="OXIDASE/PEROXIDASE"/>
    <property type="match status" value="1"/>
</dbReference>
<dbReference type="SUPFAM" id="SSF48113">
    <property type="entry name" value="Heme-dependent peroxidases"/>
    <property type="match status" value="1"/>
</dbReference>
<evidence type="ECO:0000256" key="2">
    <source>
        <dbReference type="ARBA" id="ARBA00022525"/>
    </source>
</evidence>
<keyword evidence="3" id="KW-0325">Glycoprotein</keyword>
<dbReference type="GO" id="GO:0004601">
    <property type="term" value="F:peroxidase activity"/>
    <property type="evidence" value="ECO:0007669"/>
    <property type="project" value="InterPro"/>
</dbReference>
<accession>A0A9N8EDR6</accession>
<evidence type="ECO:0000313" key="7">
    <source>
        <dbReference type="EMBL" id="CAB9518520.1"/>
    </source>
</evidence>
<dbReference type="EMBL" id="CAICTM010000940">
    <property type="protein sequence ID" value="CAB9518520.1"/>
    <property type="molecule type" value="Genomic_DNA"/>
</dbReference>
<feature type="compositionally biased region" description="Gly residues" evidence="5">
    <location>
        <begin position="108"/>
        <end position="127"/>
    </location>
</feature>
<keyword evidence="8" id="KW-1185">Reference proteome</keyword>
<dbReference type="Proteomes" id="UP001153069">
    <property type="component" value="Unassembled WGS sequence"/>
</dbReference>
<proteinExistence type="predicted"/>
<feature type="chain" id="PRO_5040128882" evidence="6">
    <location>
        <begin position="18"/>
        <end position="643"/>
    </location>
</feature>
<organism evidence="7 8">
    <name type="scientific">Seminavis robusta</name>
    <dbReference type="NCBI Taxonomy" id="568900"/>
    <lineage>
        <taxon>Eukaryota</taxon>
        <taxon>Sar</taxon>
        <taxon>Stramenopiles</taxon>
        <taxon>Ochrophyta</taxon>
        <taxon>Bacillariophyta</taxon>
        <taxon>Bacillariophyceae</taxon>
        <taxon>Bacillariophycidae</taxon>
        <taxon>Naviculales</taxon>
        <taxon>Naviculaceae</taxon>
        <taxon>Seminavis</taxon>
    </lineage>
</organism>
<evidence type="ECO:0000256" key="3">
    <source>
        <dbReference type="ARBA" id="ARBA00023180"/>
    </source>
</evidence>
<gene>
    <name evidence="7" type="ORF">SEMRO_942_G222720.1</name>
</gene>
<name>A0A9N8EDR6_9STRA</name>
<dbReference type="PROSITE" id="PS50292">
    <property type="entry name" value="PEROXIDASE_3"/>
    <property type="match status" value="1"/>
</dbReference>
<dbReference type="PANTHER" id="PTHR11475:SF4">
    <property type="entry name" value="CHORION PEROXIDASE"/>
    <property type="match status" value="1"/>
</dbReference>
<evidence type="ECO:0000256" key="5">
    <source>
        <dbReference type="SAM" id="MobiDB-lite"/>
    </source>
</evidence>
<dbReference type="InterPro" id="IPR037120">
    <property type="entry name" value="Haem_peroxidase_sf_animal"/>
</dbReference>
<feature type="signal peptide" evidence="6">
    <location>
        <begin position="1"/>
        <end position="17"/>
    </location>
</feature>
<dbReference type="GO" id="GO:0005576">
    <property type="term" value="C:extracellular region"/>
    <property type="evidence" value="ECO:0007669"/>
    <property type="project" value="UniProtKB-SubCell"/>
</dbReference>
<protein>
    <submittedName>
        <fullName evidence="7">Peroxidasin homolog</fullName>
    </submittedName>
</protein>
<evidence type="ECO:0000256" key="6">
    <source>
        <dbReference type="SAM" id="SignalP"/>
    </source>
</evidence>
<dbReference type="PRINTS" id="PR00457">
    <property type="entry name" value="ANPEROXIDASE"/>
</dbReference>
<sequence>MRISAIILPLTLPIVAAQFERPIFPSFGGGQGNGNSNGNSNGSSNGQGNGNGNGNSNGSGNGQGNGNSNGNSNGSGNGQGNRNGNGNSNGSGNGQGNRNGNGNSNGAANGGSNGSGNGQANGGGGQPPGQQIPLTQWRSYDGSDRGDGLGEAETTLIRLAGDDLSYVDGDGEMIGGPNARDISNIVVAQETTSTNSAGLSDMLWSFGQFLDHDIDLTDSGPFGTAPVPITNTEDPFWQSCTEMEFSRSVFTGSPRQQINQITSFIDGSVVYGSDEPRALELRTMSDGLLKTSDDGQMLPFNDGGLDNAGGTSSDFYLAGDIRANEQIGLTALHALFVREHNRLAAEIKGRYPGSTDEQIYQLARKLVGATLQIITYKEFLPALIGNRAPNPETLSYDEGTDPSISNEFSTVAFRFGHTMLSPSFQMVSDSGHEGSVDLKDMFFNPGWYNGSSYKVDWVLKGFMVHIAQEIDTQIIDDVRNFLFGSDCLDLGTLNIQRGRDHGILHYNDVRESIGLSRKVNFANVTSDIGLQAKLEQVYSSVDEIDAWIGGLAEDHESGSACGELVGAILEDQFTRLITGDPFFWTWDPDLQNAPGLNGFWDPRQVTLAGVIQDNTVHSDIGFRKAFQVCSGRREPSFMCGQLW</sequence>
<keyword evidence="6" id="KW-0732">Signal</keyword>
<keyword evidence="4" id="KW-0349">Heme</keyword>
<keyword evidence="4" id="KW-0479">Metal-binding</keyword>
<dbReference type="GO" id="GO:0006979">
    <property type="term" value="P:response to oxidative stress"/>
    <property type="evidence" value="ECO:0007669"/>
    <property type="project" value="InterPro"/>
</dbReference>
<feature type="binding site" description="axial binding residue" evidence="4">
    <location>
        <position position="417"/>
    </location>
    <ligand>
        <name>heme b</name>
        <dbReference type="ChEBI" id="CHEBI:60344"/>
    </ligand>
    <ligandPart>
        <name>Fe</name>
        <dbReference type="ChEBI" id="CHEBI:18248"/>
    </ligandPart>
</feature>
<keyword evidence="2" id="KW-0964">Secreted</keyword>
<feature type="region of interest" description="Disordered" evidence="5">
    <location>
        <begin position="27"/>
        <end position="149"/>
    </location>
</feature>
<dbReference type="Pfam" id="PF03098">
    <property type="entry name" value="An_peroxidase"/>
    <property type="match status" value="1"/>
</dbReference>
<dbReference type="OrthoDB" id="193827at2759"/>
<evidence type="ECO:0000256" key="1">
    <source>
        <dbReference type="ARBA" id="ARBA00004613"/>
    </source>
</evidence>
<dbReference type="InterPro" id="IPR010255">
    <property type="entry name" value="Haem_peroxidase_sf"/>
</dbReference>
<dbReference type="GO" id="GO:0046872">
    <property type="term" value="F:metal ion binding"/>
    <property type="evidence" value="ECO:0007669"/>
    <property type="project" value="UniProtKB-KW"/>
</dbReference>
<dbReference type="InterPro" id="IPR019791">
    <property type="entry name" value="Haem_peroxidase_animal"/>
</dbReference>
<feature type="compositionally biased region" description="Polar residues" evidence="5">
    <location>
        <begin position="128"/>
        <end position="138"/>
    </location>
</feature>
<dbReference type="Gene3D" id="1.10.640.10">
    <property type="entry name" value="Haem peroxidase domain superfamily, animal type"/>
    <property type="match status" value="1"/>
</dbReference>
<reference evidence="7" key="1">
    <citation type="submission" date="2020-06" db="EMBL/GenBank/DDBJ databases">
        <authorList>
            <consortium name="Plant Systems Biology data submission"/>
        </authorList>
    </citation>
    <scope>NUCLEOTIDE SEQUENCE</scope>
    <source>
        <strain evidence="7">D6</strain>
    </source>
</reference>
<comment type="subcellular location">
    <subcellularLocation>
        <location evidence="1">Secreted</location>
    </subcellularLocation>
</comment>
<dbReference type="CDD" id="cd09822">
    <property type="entry name" value="peroxinectin_like_bacterial"/>
    <property type="match status" value="1"/>
</dbReference>
<dbReference type="AlphaFoldDB" id="A0A9N8EDR6"/>
<feature type="compositionally biased region" description="Gly residues" evidence="5">
    <location>
        <begin position="45"/>
        <end position="99"/>
    </location>
</feature>
<evidence type="ECO:0000313" key="8">
    <source>
        <dbReference type="Proteomes" id="UP001153069"/>
    </source>
</evidence>
<comment type="caution">
    <text evidence="7">The sequence shown here is derived from an EMBL/GenBank/DDBJ whole genome shotgun (WGS) entry which is preliminary data.</text>
</comment>
<keyword evidence="4" id="KW-0408">Iron</keyword>
<dbReference type="GO" id="GO:0020037">
    <property type="term" value="F:heme binding"/>
    <property type="evidence" value="ECO:0007669"/>
    <property type="project" value="InterPro"/>
</dbReference>